<dbReference type="Proteomes" id="UP000078200">
    <property type="component" value="Unassembled WGS sequence"/>
</dbReference>
<organism evidence="1 2">
    <name type="scientific">Glossina austeni</name>
    <name type="common">Savannah tsetse fly</name>
    <dbReference type="NCBI Taxonomy" id="7395"/>
    <lineage>
        <taxon>Eukaryota</taxon>
        <taxon>Metazoa</taxon>
        <taxon>Ecdysozoa</taxon>
        <taxon>Arthropoda</taxon>
        <taxon>Hexapoda</taxon>
        <taxon>Insecta</taxon>
        <taxon>Pterygota</taxon>
        <taxon>Neoptera</taxon>
        <taxon>Endopterygota</taxon>
        <taxon>Diptera</taxon>
        <taxon>Brachycera</taxon>
        <taxon>Muscomorpha</taxon>
        <taxon>Hippoboscoidea</taxon>
        <taxon>Glossinidae</taxon>
        <taxon>Glossina</taxon>
    </lineage>
</organism>
<accession>A0A1A9USF8</accession>
<name>A0A1A9USF8_GLOAU</name>
<sequence length="276" mass="29874">MLKIPSPLHREINAPSSVKATKLKSKVLNRGTGTIGDNCALHIAIRTLSLDQENETRYPQVASAITGPLARDVRVVSILATMGAHLVDKPLAVGDLLPRFCRDLSLSATVVIQETCRVCCCCRRSSGSGSTDGGGREVTVIVDKTGSLQFDPDILPLNRKNSESNLLNAYAAEARSSEAHTTSPFESPTSTLLDDDSHSNRLKLELRLYCRVRITNMVGFKWPNQIAIEGLISNKRDGKSGGVNNTGIYGAAENDVGYNEDGVIFAKAEAKWRCCN</sequence>
<evidence type="ECO:0000313" key="2">
    <source>
        <dbReference type="Proteomes" id="UP000078200"/>
    </source>
</evidence>
<evidence type="ECO:0000313" key="1">
    <source>
        <dbReference type="EnsemblMetazoa" id="GAUT013792-PA"/>
    </source>
</evidence>
<dbReference type="VEuPathDB" id="VectorBase:GAUT013792"/>
<proteinExistence type="predicted"/>
<reference evidence="1" key="1">
    <citation type="submission" date="2020-05" db="UniProtKB">
        <authorList>
            <consortium name="EnsemblMetazoa"/>
        </authorList>
    </citation>
    <scope>IDENTIFICATION</scope>
    <source>
        <strain evidence="1">TTRI</strain>
    </source>
</reference>
<protein>
    <submittedName>
        <fullName evidence="1">Uncharacterized protein</fullName>
    </submittedName>
</protein>
<dbReference type="EnsemblMetazoa" id="GAUT013792-RA">
    <property type="protein sequence ID" value="GAUT013792-PA"/>
    <property type="gene ID" value="GAUT013792"/>
</dbReference>
<dbReference type="AlphaFoldDB" id="A0A1A9USF8"/>
<keyword evidence="2" id="KW-1185">Reference proteome</keyword>